<evidence type="ECO:0000256" key="4">
    <source>
        <dbReference type="ARBA" id="ARBA00022741"/>
    </source>
</evidence>
<evidence type="ECO:0000256" key="6">
    <source>
        <dbReference type="ARBA" id="ARBA00022967"/>
    </source>
</evidence>
<organism evidence="10 11">
    <name type="scientific">Hazenella coriacea</name>
    <dbReference type="NCBI Taxonomy" id="1179467"/>
    <lineage>
        <taxon>Bacteria</taxon>
        <taxon>Bacillati</taxon>
        <taxon>Bacillota</taxon>
        <taxon>Bacilli</taxon>
        <taxon>Bacillales</taxon>
        <taxon>Thermoactinomycetaceae</taxon>
        <taxon>Hazenella</taxon>
    </lineage>
</organism>
<evidence type="ECO:0000256" key="8">
    <source>
        <dbReference type="RuleBase" id="RU365104"/>
    </source>
</evidence>
<keyword evidence="4 8" id="KW-0547">Nucleotide-binding</keyword>
<dbReference type="InterPro" id="IPR003593">
    <property type="entry name" value="AAA+_ATPase"/>
</dbReference>
<gene>
    <name evidence="10" type="ORF">EDD58_10422</name>
</gene>
<dbReference type="GO" id="GO:0043190">
    <property type="term" value="C:ATP-binding cassette (ABC) transporter complex"/>
    <property type="evidence" value="ECO:0007669"/>
    <property type="project" value="TreeGrafter"/>
</dbReference>
<protein>
    <recommendedName>
        <fullName evidence="8">Energy-coupling factor transporter ATP-binding protein EcfA2</fullName>
        <ecNumber evidence="8">7.-.-.-</ecNumber>
    </recommendedName>
</protein>
<keyword evidence="5 8" id="KW-0067">ATP-binding</keyword>
<keyword evidence="11" id="KW-1185">Reference proteome</keyword>
<proteinExistence type="inferred from homology"/>
<dbReference type="RefSeq" id="WP_131924551.1">
    <property type="nucleotide sequence ID" value="NZ_SMAG01000004.1"/>
</dbReference>
<evidence type="ECO:0000313" key="11">
    <source>
        <dbReference type="Proteomes" id="UP000294937"/>
    </source>
</evidence>
<dbReference type="GO" id="GO:0016887">
    <property type="term" value="F:ATP hydrolysis activity"/>
    <property type="evidence" value="ECO:0007669"/>
    <property type="project" value="InterPro"/>
</dbReference>
<dbReference type="InterPro" id="IPR015856">
    <property type="entry name" value="ABC_transpr_CbiO/EcfA_su"/>
</dbReference>
<keyword evidence="2 8" id="KW-0813">Transport</keyword>
<dbReference type="PANTHER" id="PTHR43553:SF27">
    <property type="entry name" value="ENERGY-COUPLING FACTOR TRANSPORTER ATP-BINDING PROTEIN ECFA2"/>
    <property type="match status" value="1"/>
</dbReference>
<feature type="domain" description="ABC transporter" evidence="9">
    <location>
        <begin position="5"/>
        <end position="244"/>
    </location>
</feature>
<dbReference type="PANTHER" id="PTHR43553">
    <property type="entry name" value="HEAVY METAL TRANSPORTER"/>
    <property type="match status" value="1"/>
</dbReference>
<dbReference type="OrthoDB" id="9784332at2"/>
<dbReference type="CDD" id="cd03225">
    <property type="entry name" value="ABC_cobalt_CbiO_domain1"/>
    <property type="match status" value="1"/>
</dbReference>
<evidence type="ECO:0000256" key="2">
    <source>
        <dbReference type="ARBA" id="ARBA00022448"/>
    </source>
</evidence>
<comment type="subcellular location">
    <subcellularLocation>
        <location evidence="1 8">Cell membrane</location>
        <topology evidence="1 8">Peripheral membrane protein</topology>
    </subcellularLocation>
</comment>
<comment type="caution">
    <text evidence="10">The sequence shown here is derived from an EMBL/GenBank/DDBJ whole genome shotgun (WGS) entry which is preliminary data.</text>
</comment>
<dbReference type="NCBIfam" id="TIGR04521">
    <property type="entry name" value="ECF_ATPase_2"/>
    <property type="match status" value="1"/>
</dbReference>
<reference evidence="10 11" key="1">
    <citation type="submission" date="2019-03" db="EMBL/GenBank/DDBJ databases">
        <title>Genomic Encyclopedia of Type Strains, Phase IV (KMG-IV): sequencing the most valuable type-strain genomes for metagenomic binning, comparative biology and taxonomic classification.</title>
        <authorList>
            <person name="Goeker M."/>
        </authorList>
    </citation>
    <scope>NUCLEOTIDE SEQUENCE [LARGE SCALE GENOMIC DNA]</scope>
    <source>
        <strain evidence="10 11">DSM 45707</strain>
    </source>
</reference>
<keyword evidence="3 8" id="KW-1003">Cell membrane</keyword>
<dbReference type="EMBL" id="SMAG01000004">
    <property type="protein sequence ID" value="TCS94156.1"/>
    <property type="molecule type" value="Genomic_DNA"/>
</dbReference>
<evidence type="ECO:0000313" key="10">
    <source>
        <dbReference type="EMBL" id="TCS94156.1"/>
    </source>
</evidence>
<dbReference type="FunFam" id="3.40.50.300:FF:000224">
    <property type="entry name" value="Energy-coupling factor transporter ATP-binding protein EcfA"/>
    <property type="match status" value="1"/>
</dbReference>
<dbReference type="Pfam" id="PF00005">
    <property type="entry name" value="ABC_tran"/>
    <property type="match status" value="1"/>
</dbReference>
<dbReference type="InterPro" id="IPR050095">
    <property type="entry name" value="ECF_ABC_transporter_ATP-bd"/>
</dbReference>
<comment type="subunit">
    <text evidence="8">Forms a stable energy-coupling factor (ECF) transporter complex composed of 2 membrane-embedded substrate-binding proteins (S component), 2 ATP-binding proteins (A component) and 2 transmembrane proteins (T component).</text>
</comment>
<evidence type="ECO:0000256" key="1">
    <source>
        <dbReference type="ARBA" id="ARBA00004202"/>
    </source>
</evidence>
<dbReference type="Gene3D" id="3.40.50.300">
    <property type="entry name" value="P-loop containing nucleotide triphosphate hydrolases"/>
    <property type="match status" value="1"/>
</dbReference>
<dbReference type="GO" id="GO:0042626">
    <property type="term" value="F:ATPase-coupled transmembrane transporter activity"/>
    <property type="evidence" value="ECO:0007669"/>
    <property type="project" value="TreeGrafter"/>
</dbReference>
<dbReference type="SUPFAM" id="SSF52540">
    <property type="entry name" value="P-loop containing nucleoside triphosphate hydrolases"/>
    <property type="match status" value="1"/>
</dbReference>
<dbReference type="Proteomes" id="UP000294937">
    <property type="component" value="Unassembled WGS sequence"/>
</dbReference>
<dbReference type="GO" id="GO:0005524">
    <property type="term" value="F:ATP binding"/>
    <property type="evidence" value="ECO:0007669"/>
    <property type="project" value="UniProtKB-UniRule"/>
</dbReference>
<evidence type="ECO:0000259" key="9">
    <source>
        <dbReference type="PROSITE" id="PS50893"/>
    </source>
</evidence>
<keyword evidence="6" id="KW-1278">Translocase</keyword>
<dbReference type="InterPro" id="IPR017871">
    <property type="entry name" value="ABC_transporter-like_CS"/>
</dbReference>
<dbReference type="PROSITE" id="PS00211">
    <property type="entry name" value="ABC_TRANSPORTER_1"/>
    <property type="match status" value="1"/>
</dbReference>
<evidence type="ECO:0000256" key="3">
    <source>
        <dbReference type="ARBA" id="ARBA00022475"/>
    </source>
</evidence>
<accession>A0A4R3L9J0</accession>
<keyword evidence="7 8" id="KW-0472">Membrane</keyword>
<name>A0A4R3L9J0_9BACL</name>
<dbReference type="InterPro" id="IPR030946">
    <property type="entry name" value="EcfA2"/>
</dbReference>
<dbReference type="EC" id="7.-.-.-" evidence="8"/>
<dbReference type="PROSITE" id="PS50893">
    <property type="entry name" value="ABC_TRANSPORTER_2"/>
    <property type="match status" value="1"/>
</dbReference>
<dbReference type="GO" id="GO:0015087">
    <property type="term" value="F:cobalt ion transmembrane transporter activity"/>
    <property type="evidence" value="ECO:0007669"/>
    <property type="project" value="UniProtKB-ARBA"/>
</dbReference>
<dbReference type="AlphaFoldDB" id="A0A4R3L9J0"/>
<evidence type="ECO:0000256" key="5">
    <source>
        <dbReference type="ARBA" id="ARBA00022840"/>
    </source>
</evidence>
<comment type="similarity">
    <text evidence="8">Belongs to the ABC transporter superfamily. Energy-coupling factor EcfA family.</text>
</comment>
<evidence type="ECO:0000256" key="7">
    <source>
        <dbReference type="ARBA" id="ARBA00023136"/>
    </source>
</evidence>
<dbReference type="SMART" id="SM00382">
    <property type="entry name" value="AAA"/>
    <property type="match status" value="1"/>
</dbReference>
<sequence>MEILIQGLNHIYMPDTPFEKQALRDIDLQIDSHSFVAILGPTGSGKSTLIQTLSGLLRPTSGKIHIGPYVIDKESKDLFQVRRHVGVVFQYPEHQLFEETVAKDIAFGPHNQGLSESEIEERVSQAMKWVGLSPELASRSPFQLSGGQMRRVAIAGILAMQPDILILDEPTAGLDPQGQKDLLDTIYRLHKERQFTVILVTHHMDDAARYADHLYLMSEGQCVLNGTAKQVFSQPDRLRQLQLDLPEITKLIMQLNQRLSPPLSTDMFALEDLVSALLARREREEIK</sequence>
<dbReference type="InterPro" id="IPR003439">
    <property type="entry name" value="ABC_transporter-like_ATP-bd"/>
</dbReference>
<comment type="function">
    <text evidence="8">ATP-binding (A) component of a common energy-coupling factor (ECF) ABC-transporter complex.</text>
</comment>
<dbReference type="InterPro" id="IPR027417">
    <property type="entry name" value="P-loop_NTPase"/>
</dbReference>